<feature type="compositionally biased region" description="Acidic residues" evidence="1">
    <location>
        <begin position="221"/>
        <end position="234"/>
    </location>
</feature>
<organism evidence="3 4">
    <name type="scientific">Halorhabdus utahensis (strain DSM 12940 / JCM 11049 / AX-2)</name>
    <dbReference type="NCBI Taxonomy" id="519442"/>
    <lineage>
        <taxon>Archaea</taxon>
        <taxon>Methanobacteriati</taxon>
        <taxon>Methanobacteriota</taxon>
        <taxon>Stenosarchaea group</taxon>
        <taxon>Halobacteria</taxon>
        <taxon>Halobacteriales</taxon>
        <taxon>Haloarculaceae</taxon>
        <taxon>Halorhabdus</taxon>
    </lineage>
</organism>
<dbReference type="Pfam" id="PF23428">
    <property type="entry name" value="DUF7115"/>
    <property type="match status" value="1"/>
</dbReference>
<feature type="compositionally biased region" description="Polar residues" evidence="1">
    <location>
        <begin position="337"/>
        <end position="371"/>
    </location>
</feature>
<evidence type="ECO:0000313" key="4">
    <source>
        <dbReference type="Proteomes" id="UP000002071"/>
    </source>
</evidence>
<feature type="domain" description="DUF7115" evidence="2">
    <location>
        <begin position="10"/>
        <end position="116"/>
    </location>
</feature>
<feature type="compositionally biased region" description="Basic and acidic residues" evidence="1">
    <location>
        <begin position="311"/>
        <end position="332"/>
    </location>
</feature>
<gene>
    <name evidence="3" type="ordered locus">Huta_1294</name>
</gene>
<keyword evidence="4" id="KW-1185">Reference proteome</keyword>
<dbReference type="Proteomes" id="UP000002071">
    <property type="component" value="Chromosome"/>
</dbReference>
<dbReference type="HOGENOM" id="CLU_058951_0_0_2"/>
<evidence type="ECO:0000313" key="3">
    <source>
        <dbReference type="EMBL" id="ACV11470.1"/>
    </source>
</evidence>
<evidence type="ECO:0000256" key="1">
    <source>
        <dbReference type="SAM" id="MobiDB-lite"/>
    </source>
</evidence>
<dbReference type="eggNOG" id="arCOG04660">
    <property type="taxonomic scope" value="Archaea"/>
</dbReference>
<feature type="region of interest" description="Disordered" evidence="1">
    <location>
        <begin position="220"/>
        <end position="378"/>
    </location>
</feature>
<protein>
    <recommendedName>
        <fullName evidence="2">DUF7115 domain-containing protein</fullName>
    </recommendedName>
</protein>
<dbReference type="EMBL" id="CP001687">
    <property type="protein sequence ID" value="ACV11470.1"/>
    <property type="molecule type" value="Genomic_DNA"/>
</dbReference>
<dbReference type="InterPro" id="IPR055539">
    <property type="entry name" value="DUF7115"/>
</dbReference>
<dbReference type="AlphaFoldDB" id="C7NN70"/>
<sequence length="419" mass="45870">MPPDRYTLDMEIPDLVHEELGGEEIRSGVAIGDEEVVCATATRTLIYRPDGLLSDERVETFPHEVDQLVLSEGRRKTTFKLTYVDGTRSFSVPARHSREVLTLLLEGILGVDGVLDEDESVVGAFRFSELTLVIAENRLVRHIGETVWDEDFTQYEYADLTGLDFQEGSVATEIAISIDGRPQRIKTPREDARLVEETIKKAVFEFYDVATMAELQQVVEPTEEDAPATDEPDDLTLGSNIDPLVSGTEGDQPSPAEGDQPNIAEDDQSRIAENEPEPAANSTTEPEPGPANTRTPAADREPKRSQPGSDAGDHESRESTADTPVNEHREAVETTDEFASTGSAPTETPTADQPTAEQSTADQPTRGSLASNADVATADEVEALREQVSELSAAVERQNKLLKKQHRAIKHLLENRSAE</sequence>
<accession>C7NN70</accession>
<evidence type="ECO:0000259" key="2">
    <source>
        <dbReference type="Pfam" id="PF23428"/>
    </source>
</evidence>
<dbReference type="KEGG" id="hut:Huta_1294"/>
<name>C7NN70_HALUD</name>
<proteinExistence type="predicted"/>
<reference evidence="3 4" key="1">
    <citation type="journal article" date="2009" name="Stand. Genomic Sci.">
        <title>Complete genome sequence of Halorhabdus utahensis type strain (AX-2).</title>
        <authorList>
            <person name="Anderson I."/>
            <person name="Tindall B.J."/>
            <person name="Pomrenke H."/>
            <person name="Goker M."/>
            <person name="Lapidus A."/>
            <person name="Nolan M."/>
            <person name="Copeland A."/>
            <person name="Glavina Del Rio T."/>
            <person name="Chen F."/>
            <person name="Tice H."/>
            <person name="Cheng J.F."/>
            <person name="Lucas S."/>
            <person name="Chertkov O."/>
            <person name="Bruce D."/>
            <person name="Brettin T."/>
            <person name="Detter J.C."/>
            <person name="Han C."/>
            <person name="Goodwin L."/>
            <person name="Land M."/>
            <person name="Hauser L."/>
            <person name="Chang Y.J."/>
            <person name="Jeffries C.D."/>
            <person name="Pitluck S."/>
            <person name="Pati A."/>
            <person name="Mavromatis K."/>
            <person name="Ivanova N."/>
            <person name="Ovchinnikova G."/>
            <person name="Chen A."/>
            <person name="Palaniappan K."/>
            <person name="Chain P."/>
            <person name="Rohde M."/>
            <person name="Bristow J."/>
            <person name="Eisen J.A."/>
            <person name="Markowitz V."/>
            <person name="Hugenholtz P."/>
            <person name="Kyrpides N.C."/>
            <person name="Klenk H.P."/>
        </authorList>
    </citation>
    <scope>NUCLEOTIDE SEQUENCE [LARGE SCALE GENOMIC DNA]</scope>
    <source>
        <strain evidence="4">DSM 12940 / JCM 11049 / AX-2</strain>
    </source>
</reference>